<dbReference type="Proteomes" id="UP000828390">
    <property type="component" value="Unassembled WGS sequence"/>
</dbReference>
<dbReference type="AlphaFoldDB" id="A0A9D4GM36"/>
<evidence type="ECO:0000313" key="1">
    <source>
        <dbReference type="EMBL" id="KAH3817680.1"/>
    </source>
</evidence>
<proteinExistence type="predicted"/>
<reference evidence="1" key="2">
    <citation type="submission" date="2020-11" db="EMBL/GenBank/DDBJ databases">
        <authorList>
            <person name="McCartney M.A."/>
            <person name="Auch B."/>
            <person name="Kono T."/>
            <person name="Mallez S."/>
            <person name="Becker A."/>
            <person name="Gohl D.M."/>
            <person name="Silverstein K.A.T."/>
            <person name="Koren S."/>
            <person name="Bechman K.B."/>
            <person name="Herman A."/>
            <person name="Abrahante J.E."/>
            <person name="Garbe J."/>
        </authorList>
    </citation>
    <scope>NUCLEOTIDE SEQUENCE</scope>
    <source>
        <strain evidence="1">Duluth1</strain>
        <tissue evidence="1">Whole animal</tissue>
    </source>
</reference>
<dbReference type="EMBL" id="JAIWYP010000005">
    <property type="protein sequence ID" value="KAH3817680.1"/>
    <property type="molecule type" value="Genomic_DNA"/>
</dbReference>
<accession>A0A9D4GM36</accession>
<name>A0A9D4GM36_DREPO</name>
<sequence length="51" mass="5414">MASRPLCEGPSRSLSAVSSFAALVPLPTSLPWTVYSQGQVSMRFASGRSIE</sequence>
<comment type="caution">
    <text evidence="1">The sequence shown here is derived from an EMBL/GenBank/DDBJ whole genome shotgun (WGS) entry which is preliminary data.</text>
</comment>
<keyword evidence="2" id="KW-1185">Reference proteome</keyword>
<protein>
    <submittedName>
        <fullName evidence="1">Uncharacterized protein</fullName>
    </submittedName>
</protein>
<reference evidence="1" key="1">
    <citation type="journal article" date="2019" name="bioRxiv">
        <title>The Genome of the Zebra Mussel, Dreissena polymorpha: A Resource for Invasive Species Research.</title>
        <authorList>
            <person name="McCartney M.A."/>
            <person name="Auch B."/>
            <person name="Kono T."/>
            <person name="Mallez S."/>
            <person name="Zhang Y."/>
            <person name="Obille A."/>
            <person name="Becker A."/>
            <person name="Abrahante J.E."/>
            <person name="Garbe J."/>
            <person name="Badalamenti J.P."/>
            <person name="Herman A."/>
            <person name="Mangelson H."/>
            <person name="Liachko I."/>
            <person name="Sullivan S."/>
            <person name="Sone E.D."/>
            <person name="Koren S."/>
            <person name="Silverstein K.A.T."/>
            <person name="Beckman K.B."/>
            <person name="Gohl D.M."/>
        </authorList>
    </citation>
    <scope>NUCLEOTIDE SEQUENCE</scope>
    <source>
        <strain evidence="1">Duluth1</strain>
        <tissue evidence="1">Whole animal</tissue>
    </source>
</reference>
<gene>
    <name evidence="1" type="ORF">DPMN_119235</name>
</gene>
<evidence type="ECO:0000313" key="2">
    <source>
        <dbReference type="Proteomes" id="UP000828390"/>
    </source>
</evidence>
<organism evidence="1 2">
    <name type="scientific">Dreissena polymorpha</name>
    <name type="common">Zebra mussel</name>
    <name type="synonym">Mytilus polymorpha</name>
    <dbReference type="NCBI Taxonomy" id="45954"/>
    <lineage>
        <taxon>Eukaryota</taxon>
        <taxon>Metazoa</taxon>
        <taxon>Spiralia</taxon>
        <taxon>Lophotrochozoa</taxon>
        <taxon>Mollusca</taxon>
        <taxon>Bivalvia</taxon>
        <taxon>Autobranchia</taxon>
        <taxon>Heteroconchia</taxon>
        <taxon>Euheterodonta</taxon>
        <taxon>Imparidentia</taxon>
        <taxon>Neoheterodontei</taxon>
        <taxon>Myida</taxon>
        <taxon>Dreissenoidea</taxon>
        <taxon>Dreissenidae</taxon>
        <taxon>Dreissena</taxon>
    </lineage>
</organism>